<organism evidence="13 14">
    <name type="scientific">Trichogramma brassicae</name>
    <dbReference type="NCBI Taxonomy" id="86971"/>
    <lineage>
        <taxon>Eukaryota</taxon>
        <taxon>Metazoa</taxon>
        <taxon>Ecdysozoa</taxon>
        <taxon>Arthropoda</taxon>
        <taxon>Hexapoda</taxon>
        <taxon>Insecta</taxon>
        <taxon>Pterygota</taxon>
        <taxon>Neoptera</taxon>
        <taxon>Endopterygota</taxon>
        <taxon>Hymenoptera</taxon>
        <taxon>Apocrita</taxon>
        <taxon>Proctotrupomorpha</taxon>
        <taxon>Chalcidoidea</taxon>
        <taxon>Trichogrammatidae</taxon>
        <taxon>Trichogramma</taxon>
    </lineage>
</organism>
<dbReference type="InterPro" id="IPR007238">
    <property type="entry name" value="DNA_primase_lsu_euk/arc"/>
</dbReference>
<dbReference type="Proteomes" id="UP000479190">
    <property type="component" value="Unassembled WGS sequence"/>
</dbReference>
<sequence>MDFTPSCKRRRTVKHEKNVLLELYPHDLQMYKVPPKGEIKLVEFQDLTLERQKVLQLLEIALAQQHKSLDELKQAFRNSLKKEGFHHYARLITAEGCSSHNDIDLEARRKDHISHFVMRLAYCLKAELQQKMLSLETELFKLRFSSLDKEGLTQFLATSGLHYTPVSKEFKDENRDKLITSTTKDGDFDSINFYEMSFHEVNELICDRRVFVKKGIAYVPQKDLISVFVQHFKNNLATELNIAKKSLMVNLEDDDRLQTFLKALPECYAGMSKVVWQSENTPISKLDDLSKTSYPLCMRVMHEHLKSTHHLRNTGRLQYQLFLKGIGVSLEDNIEFWRTELCKNPQLTDDKFSKEYLYQIRYNYGKLGRRVDYRPHGCNKLILDPVGAGEVHGCPYKHWDVDSLTKKLADCKIAPSDIGEITRLSKEGHYILACTKFFESSHKQMPGNMFMHPNAYYAESRKILNKDELKGKLTFTAIYFLVRYNSVMLYLCTLIVCKRKNYVLIEHK</sequence>
<gene>
    <name evidence="13" type="ORF">TBRA_LOCUS16573</name>
</gene>
<protein>
    <recommendedName>
        <fullName evidence="3">DNA primase large subunit</fullName>
    </recommendedName>
</protein>
<keyword evidence="11" id="KW-1133">Transmembrane helix</keyword>
<keyword evidence="6" id="KW-0235">DNA replication</keyword>
<keyword evidence="14" id="KW-1185">Reference proteome</keyword>
<dbReference type="Gene3D" id="1.20.930.80">
    <property type="match status" value="1"/>
</dbReference>
<comment type="cofactor">
    <cofactor evidence="1">
        <name>[4Fe-4S] cluster</name>
        <dbReference type="ChEBI" id="CHEBI:49883"/>
    </cofactor>
</comment>
<dbReference type="InterPro" id="IPR058560">
    <property type="entry name" value="DNA_primase_C"/>
</dbReference>
<dbReference type="GO" id="GO:0003677">
    <property type="term" value="F:DNA binding"/>
    <property type="evidence" value="ECO:0007669"/>
    <property type="project" value="UniProtKB-KW"/>
</dbReference>
<evidence type="ECO:0000256" key="11">
    <source>
        <dbReference type="SAM" id="Phobius"/>
    </source>
</evidence>
<dbReference type="InterPro" id="IPR016558">
    <property type="entry name" value="DNA_primase_lsu_euk"/>
</dbReference>
<dbReference type="PANTHER" id="PTHR10537:SF3">
    <property type="entry name" value="DNA PRIMASE LARGE SUBUNIT"/>
    <property type="match status" value="1"/>
</dbReference>
<keyword evidence="8" id="KW-0408">Iron</keyword>
<dbReference type="Pfam" id="PF26466">
    <property type="entry name" value="DNA_primase_lrg_N"/>
    <property type="match status" value="1"/>
</dbReference>
<evidence type="ECO:0000256" key="3">
    <source>
        <dbReference type="ARBA" id="ARBA00019038"/>
    </source>
</evidence>
<name>A0A6H5J6A7_9HYME</name>
<comment type="similarity">
    <text evidence="2">Belongs to the eukaryotic-type primase large subunit family.</text>
</comment>
<feature type="transmembrane region" description="Helical" evidence="11">
    <location>
        <begin position="477"/>
        <end position="497"/>
    </location>
</feature>
<evidence type="ECO:0000256" key="2">
    <source>
        <dbReference type="ARBA" id="ARBA00010564"/>
    </source>
</evidence>
<dbReference type="GO" id="GO:0006269">
    <property type="term" value="P:DNA replication, synthesis of primer"/>
    <property type="evidence" value="ECO:0007669"/>
    <property type="project" value="UniProtKB-KW"/>
</dbReference>
<keyword evidence="5" id="KW-0639">Primosome</keyword>
<dbReference type="EMBL" id="CADCXV010001516">
    <property type="protein sequence ID" value="CAB0045016.1"/>
    <property type="molecule type" value="Genomic_DNA"/>
</dbReference>
<dbReference type="GO" id="GO:0005658">
    <property type="term" value="C:alpha DNA polymerase:primase complex"/>
    <property type="evidence" value="ECO:0007669"/>
    <property type="project" value="TreeGrafter"/>
</dbReference>
<evidence type="ECO:0000256" key="8">
    <source>
        <dbReference type="ARBA" id="ARBA00023004"/>
    </source>
</evidence>
<keyword evidence="10" id="KW-0238">DNA-binding</keyword>
<dbReference type="GO" id="GO:0051539">
    <property type="term" value="F:4 iron, 4 sulfur cluster binding"/>
    <property type="evidence" value="ECO:0007669"/>
    <property type="project" value="UniProtKB-KW"/>
</dbReference>
<keyword evidence="9" id="KW-0411">Iron-sulfur</keyword>
<evidence type="ECO:0000256" key="4">
    <source>
        <dbReference type="ARBA" id="ARBA00022485"/>
    </source>
</evidence>
<feature type="domain" description="DNA primase large subunit C-terminal" evidence="12">
    <location>
        <begin position="288"/>
        <end position="457"/>
    </location>
</feature>
<evidence type="ECO:0000256" key="7">
    <source>
        <dbReference type="ARBA" id="ARBA00022723"/>
    </source>
</evidence>
<evidence type="ECO:0000256" key="10">
    <source>
        <dbReference type="ARBA" id="ARBA00023125"/>
    </source>
</evidence>
<evidence type="ECO:0000256" key="6">
    <source>
        <dbReference type="ARBA" id="ARBA00022705"/>
    </source>
</evidence>
<reference evidence="13 14" key="1">
    <citation type="submission" date="2020-02" db="EMBL/GenBank/DDBJ databases">
        <authorList>
            <person name="Ferguson B K."/>
        </authorList>
    </citation>
    <scope>NUCLEOTIDE SEQUENCE [LARGE SCALE GENOMIC DNA]</scope>
</reference>
<dbReference type="CDD" id="cd07322">
    <property type="entry name" value="PriL_PriS_Eukaryotic"/>
    <property type="match status" value="1"/>
</dbReference>
<keyword evidence="11" id="KW-0472">Membrane</keyword>
<dbReference type="GO" id="GO:0006270">
    <property type="term" value="P:DNA replication initiation"/>
    <property type="evidence" value="ECO:0007669"/>
    <property type="project" value="TreeGrafter"/>
</dbReference>
<evidence type="ECO:0000256" key="1">
    <source>
        <dbReference type="ARBA" id="ARBA00001966"/>
    </source>
</evidence>
<dbReference type="PANTHER" id="PTHR10537">
    <property type="entry name" value="DNA PRIMASE LARGE SUBUNIT"/>
    <property type="match status" value="1"/>
</dbReference>
<keyword evidence="7" id="KW-0479">Metal-binding</keyword>
<keyword evidence="4" id="KW-0004">4Fe-4S</keyword>
<evidence type="ECO:0000256" key="5">
    <source>
        <dbReference type="ARBA" id="ARBA00022515"/>
    </source>
</evidence>
<keyword evidence="11" id="KW-0812">Transmembrane</keyword>
<evidence type="ECO:0000313" key="14">
    <source>
        <dbReference type="Proteomes" id="UP000479190"/>
    </source>
</evidence>
<evidence type="ECO:0000256" key="9">
    <source>
        <dbReference type="ARBA" id="ARBA00023014"/>
    </source>
</evidence>
<evidence type="ECO:0000259" key="12">
    <source>
        <dbReference type="Pfam" id="PF04104"/>
    </source>
</evidence>
<evidence type="ECO:0000313" key="13">
    <source>
        <dbReference type="EMBL" id="CAB0045016.1"/>
    </source>
</evidence>
<dbReference type="AlphaFoldDB" id="A0A6H5J6A7"/>
<dbReference type="Pfam" id="PF04104">
    <property type="entry name" value="DNA_primase_lrg"/>
    <property type="match status" value="1"/>
</dbReference>
<dbReference type="GO" id="GO:0046872">
    <property type="term" value="F:metal ion binding"/>
    <property type="evidence" value="ECO:0007669"/>
    <property type="project" value="UniProtKB-KW"/>
</dbReference>
<proteinExistence type="inferred from homology"/>
<dbReference type="OrthoDB" id="421393at2759"/>
<accession>A0A6H5J6A7</accession>